<comment type="caution">
    <text evidence="1">The sequence shown here is derived from an EMBL/GenBank/DDBJ whole genome shotgun (WGS) entry which is preliminary data.</text>
</comment>
<evidence type="ECO:0000313" key="1">
    <source>
        <dbReference type="EMBL" id="MCX3063299.1"/>
    </source>
</evidence>
<proteinExistence type="predicted"/>
<evidence type="ECO:0000313" key="2">
    <source>
        <dbReference type="Proteomes" id="UP001163064"/>
    </source>
</evidence>
<feature type="non-terminal residue" evidence="1">
    <location>
        <position position="1"/>
    </location>
</feature>
<organism evidence="1 2">
    <name type="scientific">Streptomyces beihaiensis</name>
    <dbReference type="NCBI Taxonomy" id="2984495"/>
    <lineage>
        <taxon>Bacteria</taxon>
        <taxon>Bacillati</taxon>
        <taxon>Actinomycetota</taxon>
        <taxon>Actinomycetes</taxon>
        <taxon>Kitasatosporales</taxon>
        <taxon>Streptomycetaceae</taxon>
        <taxon>Streptomyces</taxon>
    </lineage>
</organism>
<dbReference type="EMBL" id="JAPHNL010000307">
    <property type="protein sequence ID" value="MCX3063299.1"/>
    <property type="molecule type" value="Genomic_DNA"/>
</dbReference>
<reference evidence="1" key="1">
    <citation type="submission" date="2022-10" db="EMBL/GenBank/DDBJ databases">
        <title>Streptomyces beihaiensis sp. nov., a chitin degrading actinobacterium, isolated from shrimp pond soil.</title>
        <authorList>
            <person name="Xie J."/>
            <person name="Shen N."/>
        </authorList>
    </citation>
    <scope>NUCLEOTIDE SEQUENCE</scope>
    <source>
        <strain evidence="1">GXMU-J5</strain>
    </source>
</reference>
<name>A0ABT3U1Z0_9ACTN</name>
<sequence>RRCGLAFAARPDRLPGPVSLSPVPLVLLPPLAVGAPARFAVFDVADRAELVRRGASTCVATVIGGRLVYRGR</sequence>
<protein>
    <recommendedName>
        <fullName evidence="3">Amidohydrolase</fullName>
    </recommendedName>
</protein>
<evidence type="ECO:0008006" key="3">
    <source>
        <dbReference type="Google" id="ProtNLM"/>
    </source>
</evidence>
<keyword evidence="2" id="KW-1185">Reference proteome</keyword>
<dbReference type="Proteomes" id="UP001163064">
    <property type="component" value="Unassembled WGS sequence"/>
</dbReference>
<accession>A0ABT3U1Z0</accession>
<gene>
    <name evidence="1" type="ORF">OFY01_26780</name>
</gene>